<keyword evidence="3" id="KW-1185">Reference proteome</keyword>
<evidence type="ECO:0000313" key="3">
    <source>
        <dbReference type="Proteomes" id="UP001066276"/>
    </source>
</evidence>
<feature type="compositionally biased region" description="Polar residues" evidence="1">
    <location>
        <begin position="14"/>
        <end position="28"/>
    </location>
</feature>
<feature type="region of interest" description="Disordered" evidence="1">
    <location>
        <begin position="144"/>
        <end position="195"/>
    </location>
</feature>
<dbReference type="EMBL" id="JANPWB010000009">
    <property type="protein sequence ID" value="KAJ1158645.1"/>
    <property type="molecule type" value="Genomic_DNA"/>
</dbReference>
<dbReference type="AlphaFoldDB" id="A0AAV7S5V8"/>
<name>A0AAV7S5V8_PLEWA</name>
<protein>
    <submittedName>
        <fullName evidence="2">Uncharacterized protein</fullName>
    </submittedName>
</protein>
<feature type="compositionally biased region" description="Polar residues" evidence="1">
    <location>
        <begin position="162"/>
        <end position="174"/>
    </location>
</feature>
<feature type="compositionally biased region" description="Basic residues" evidence="1">
    <location>
        <begin position="73"/>
        <end position="90"/>
    </location>
</feature>
<organism evidence="2 3">
    <name type="scientific">Pleurodeles waltl</name>
    <name type="common">Iberian ribbed newt</name>
    <dbReference type="NCBI Taxonomy" id="8319"/>
    <lineage>
        <taxon>Eukaryota</taxon>
        <taxon>Metazoa</taxon>
        <taxon>Chordata</taxon>
        <taxon>Craniata</taxon>
        <taxon>Vertebrata</taxon>
        <taxon>Euteleostomi</taxon>
        <taxon>Amphibia</taxon>
        <taxon>Batrachia</taxon>
        <taxon>Caudata</taxon>
        <taxon>Salamandroidea</taxon>
        <taxon>Salamandridae</taxon>
        <taxon>Pleurodelinae</taxon>
        <taxon>Pleurodeles</taxon>
    </lineage>
</organism>
<sequence length="195" mass="21474">MSHARRRIAVRFASSDSNNKPWHTQNTRLAKVDLTGTRKDQVDSTQEGESEGALRNTESPQKPRQHPQESHRPGTRRSRKRPTQHYKKGSHVSGEPLRELCVAGWSAGGWSFKMPEDLVERMPTSRGSCKGCSAQGYCPAWAGKGLPPPKLESWKRGPSGPLQYTTYDAGSTPISRRGDPHSQSSSQSVPAEAGE</sequence>
<proteinExistence type="predicted"/>
<accession>A0AAV7S5V8</accession>
<evidence type="ECO:0000256" key="1">
    <source>
        <dbReference type="SAM" id="MobiDB-lite"/>
    </source>
</evidence>
<dbReference type="Proteomes" id="UP001066276">
    <property type="component" value="Chromosome 5"/>
</dbReference>
<evidence type="ECO:0000313" key="2">
    <source>
        <dbReference type="EMBL" id="KAJ1158645.1"/>
    </source>
</evidence>
<comment type="caution">
    <text evidence="2">The sequence shown here is derived from an EMBL/GenBank/DDBJ whole genome shotgun (WGS) entry which is preliminary data.</text>
</comment>
<reference evidence="2" key="1">
    <citation type="journal article" date="2022" name="bioRxiv">
        <title>Sequencing and chromosome-scale assembly of the giantPleurodeles waltlgenome.</title>
        <authorList>
            <person name="Brown T."/>
            <person name="Elewa A."/>
            <person name="Iarovenko S."/>
            <person name="Subramanian E."/>
            <person name="Araus A.J."/>
            <person name="Petzold A."/>
            <person name="Susuki M."/>
            <person name="Suzuki K.-i.T."/>
            <person name="Hayashi T."/>
            <person name="Toyoda A."/>
            <person name="Oliveira C."/>
            <person name="Osipova E."/>
            <person name="Leigh N.D."/>
            <person name="Simon A."/>
            <person name="Yun M.H."/>
        </authorList>
    </citation>
    <scope>NUCLEOTIDE SEQUENCE</scope>
    <source>
        <strain evidence="2">20211129_DDA</strain>
        <tissue evidence="2">Liver</tissue>
    </source>
</reference>
<gene>
    <name evidence="2" type="ORF">NDU88_011333</name>
</gene>
<feature type="region of interest" description="Disordered" evidence="1">
    <location>
        <begin position="1"/>
        <end position="93"/>
    </location>
</feature>